<sequence length="109" mass="12930">MASLQKTLASWNLLEIKDKELLNFLVGREGGKTSILILDLILQKPYNKNQIARQLGLDYNTVNYHIKIMCDHNYVTAERFEKSVFYYPTEKFNKARHEYTILKEYVLNR</sequence>
<dbReference type="Gene3D" id="1.10.10.10">
    <property type="entry name" value="Winged helix-like DNA-binding domain superfamily/Winged helix DNA-binding domain"/>
    <property type="match status" value="1"/>
</dbReference>
<evidence type="ECO:0000313" key="2">
    <source>
        <dbReference type="Proteomes" id="UP000783037"/>
    </source>
</evidence>
<evidence type="ECO:0000313" key="1">
    <source>
        <dbReference type="EMBL" id="MBE6501598.1"/>
    </source>
</evidence>
<proteinExistence type="predicted"/>
<dbReference type="InterPro" id="IPR036388">
    <property type="entry name" value="WH-like_DNA-bd_sf"/>
</dbReference>
<dbReference type="AlphaFoldDB" id="A0A8T3VG57"/>
<dbReference type="RefSeq" id="WP_303738703.1">
    <property type="nucleotide sequence ID" value="NZ_SUTK01000013.1"/>
</dbReference>
<dbReference type="CDD" id="cd00090">
    <property type="entry name" value="HTH_ARSR"/>
    <property type="match status" value="1"/>
</dbReference>
<organism evidence="1 2">
    <name type="scientific">Methanobrevibacter thaueri</name>
    <dbReference type="NCBI Taxonomy" id="190975"/>
    <lineage>
        <taxon>Archaea</taxon>
        <taxon>Methanobacteriati</taxon>
        <taxon>Methanobacteriota</taxon>
        <taxon>Methanomada group</taxon>
        <taxon>Methanobacteria</taxon>
        <taxon>Methanobacteriales</taxon>
        <taxon>Methanobacteriaceae</taxon>
        <taxon>Methanobrevibacter</taxon>
    </lineage>
</organism>
<gene>
    <name evidence="1" type="ORF">E7Z79_04065</name>
</gene>
<accession>A0A8T3VG57</accession>
<reference evidence="1" key="1">
    <citation type="submission" date="2019-04" db="EMBL/GenBank/DDBJ databases">
        <title>Evolution of Biomass-Degrading Anaerobic Consortia Revealed by Metagenomics.</title>
        <authorList>
            <person name="Peng X."/>
        </authorList>
    </citation>
    <scope>NUCLEOTIDE SEQUENCE</scope>
    <source>
        <strain evidence="1">SIG18</strain>
    </source>
</reference>
<comment type="caution">
    <text evidence="1">The sequence shown here is derived from an EMBL/GenBank/DDBJ whole genome shotgun (WGS) entry which is preliminary data.</text>
</comment>
<dbReference type="SUPFAM" id="SSF46785">
    <property type="entry name" value="Winged helix' DNA-binding domain"/>
    <property type="match status" value="1"/>
</dbReference>
<name>A0A8T3VG57_9EURY</name>
<dbReference type="Proteomes" id="UP000783037">
    <property type="component" value="Unassembled WGS sequence"/>
</dbReference>
<dbReference type="InterPro" id="IPR036390">
    <property type="entry name" value="WH_DNA-bd_sf"/>
</dbReference>
<dbReference type="EMBL" id="SUTK01000013">
    <property type="protein sequence ID" value="MBE6501598.1"/>
    <property type="molecule type" value="Genomic_DNA"/>
</dbReference>
<protein>
    <submittedName>
        <fullName evidence="1">Winged helix-turn-helix transcriptional regulator</fullName>
    </submittedName>
</protein>
<dbReference type="Pfam" id="PF13412">
    <property type="entry name" value="HTH_24"/>
    <property type="match status" value="1"/>
</dbReference>
<dbReference type="InterPro" id="IPR011991">
    <property type="entry name" value="ArsR-like_HTH"/>
</dbReference>